<dbReference type="InterPro" id="IPR002491">
    <property type="entry name" value="ABC_transptr_periplasmic_BD"/>
</dbReference>
<dbReference type="EMBL" id="BAAAQX010000035">
    <property type="protein sequence ID" value="GAA2213774.1"/>
    <property type="molecule type" value="Genomic_DNA"/>
</dbReference>
<name>A0ABN3CW94_9ACTN</name>
<evidence type="ECO:0000256" key="3">
    <source>
        <dbReference type="ARBA" id="ARBA00022448"/>
    </source>
</evidence>
<dbReference type="Pfam" id="PF01497">
    <property type="entry name" value="Peripla_BP_2"/>
    <property type="match status" value="1"/>
</dbReference>
<dbReference type="InterPro" id="IPR051313">
    <property type="entry name" value="Bact_iron-sidero_bind"/>
</dbReference>
<dbReference type="RefSeq" id="WP_344490026.1">
    <property type="nucleotide sequence ID" value="NZ_BAAAQX010000035.1"/>
</dbReference>
<protein>
    <submittedName>
        <fullName evidence="7">Amonabactin ABC transporter substrate-binding protein</fullName>
    </submittedName>
</protein>
<evidence type="ECO:0000259" key="6">
    <source>
        <dbReference type="PROSITE" id="PS50983"/>
    </source>
</evidence>
<dbReference type="Gene3D" id="3.40.50.1980">
    <property type="entry name" value="Nitrogenase molybdenum iron protein domain"/>
    <property type="match status" value="2"/>
</dbReference>
<organism evidence="7 8">
    <name type="scientific">Nonomuraea monospora</name>
    <dbReference type="NCBI Taxonomy" id="568818"/>
    <lineage>
        <taxon>Bacteria</taxon>
        <taxon>Bacillati</taxon>
        <taxon>Actinomycetota</taxon>
        <taxon>Actinomycetes</taxon>
        <taxon>Streptosporangiales</taxon>
        <taxon>Streptosporangiaceae</taxon>
        <taxon>Nonomuraea</taxon>
    </lineage>
</organism>
<evidence type="ECO:0000256" key="5">
    <source>
        <dbReference type="SAM" id="SignalP"/>
    </source>
</evidence>
<keyword evidence="4 5" id="KW-0732">Signal</keyword>
<dbReference type="CDD" id="cd01146">
    <property type="entry name" value="FhuD"/>
    <property type="match status" value="1"/>
</dbReference>
<dbReference type="SUPFAM" id="SSF53807">
    <property type="entry name" value="Helical backbone' metal receptor"/>
    <property type="match status" value="1"/>
</dbReference>
<accession>A0ABN3CW94</accession>
<evidence type="ECO:0000313" key="8">
    <source>
        <dbReference type="Proteomes" id="UP001499843"/>
    </source>
</evidence>
<gene>
    <name evidence="7" type="ORF">GCM10009850_092370</name>
</gene>
<dbReference type="PROSITE" id="PS51257">
    <property type="entry name" value="PROKAR_LIPOPROTEIN"/>
    <property type="match status" value="1"/>
</dbReference>
<proteinExistence type="inferred from homology"/>
<keyword evidence="8" id="KW-1185">Reference proteome</keyword>
<feature type="signal peptide" evidence="5">
    <location>
        <begin position="1"/>
        <end position="22"/>
    </location>
</feature>
<evidence type="ECO:0000256" key="2">
    <source>
        <dbReference type="ARBA" id="ARBA00008814"/>
    </source>
</evidence>
<dbReference type="PANTHER" id="PTHR30532">
    <property type="entry name" value="IRON III DICITRATE-BINDING PERIPLASMIC PROTEIN"/>
    <property type="match status" value="1"/>
</dbReference>
<dbReference type="PROSITE" id="PS50983">
    <property type="entry name" value="FE_B12_PBP"/>
    <property type="match status" value="1"/>
</dbReference>
<dbReference type="Proteomes" id="UP001499843">
    <property type="component" value="Unassembled WGS sequence"/>
</dbReference>
<comment type="caution">
    <text evidence="7">The sequence shown here is derived from an EMBL/GenBank/DDBJ whole genome shotgun (WGS) entry which is preliminary data.</text>
</comment>
<reference evidence="7 8" key="1">
    <citation type="journal article" date="2019" name="Int. J. Syst. Evol. Microbiol.">
        <title>The Global Catalogue of Microorganisms (GCM) 10K type strain sequencing project: providing services to taxonomists for standard genome sequencing and annotation.</title>
        <authorList>
            <consortium name="The Broad Institute Genomics Platform"/>
            <consortium name="The Broad Institute Genome Sequencing Center for Infectious Disease"/>
            <person name="Wu L."/>
            <person name="Ma J."/>
        </authorList>
    </citation>
    <scope>NUCLEOTIDE SEQUENCE [LARGE SCALE GENOMIC DNA]</scope>
    <source>
        <strain evidence="7 8">JCM 16114</strain>
    </source>
</reference>
<comment type="similarity">
    <text evidence="2">Belongs to the bacterial solute-binding protein 8 family.</text>
</comment>
<evidence type="ECO:0000256" key="4">
    <source>
        <dbReference type="ARBA" id="ARBA00022729"/>
    </source>
</evidence>
<feature type="chain" id="PRO_5046766441" evidence="5">
    <location>
        <begin position="23"/>
        <end position="313"/>
    </location>
</feature>
<dbReference type="PANTHER" id="PTHR30532:SF25">
    <property type="entry name" value="IRON(III) DICITRATE-BINDING PERIPLASMIC PROTEIN"/>
    <property type="match status" value="1"/>
</dbReference>
<keyword evidence="3" id="KW-0813">Transport</keyword>
<comment type="subcellular location">
    <subcellularLocation>
        <location evidence="1">Cell envelope</location>
    </subcellularLocation>
</comment>
<evidence type="ECO:0000256" key="1">
    <source>
        <dbReference type="ARBA" id="ARBA00004196"/>
    </source>
</evidence>
<evidence type="ECO:0000313" key="7">
    <source>
        <dbReference type="EMBL" id="GAA2213774.1"/>
    </source>
</evidence>
<sequence>MAPLRRLGGLLLTAAAVLTAVACGASSTPATPTGAAVREVKDATGTLIKVPAAPQRVVTLTQEDLDSVLALGVKPVGITNGQGIDTPPAYLADKVQGIPIVGNLLQPVIDKVVEADPDLILAGDMQDQQVLDQLRKITPATVVTMAPTDDWKLSFMAVANTLNKLDVAKQVMAAYDARVTEAKGKVEPAEVSIVRWNPQGPSWMEKRQFAGFVAADLGLTRPAAQDKDGTAHSMPLSLEALSDIDGDWLFVSTLTADGQKTLDEVKQTPAFKELKAVKNDHVVSVNGSVWSTRGAPLAAGIVLDDLVKALSGS</sequence>
<feature type="domain" description="Fe/B12 periplasmic-binding" evidence="6">
    <location>
        <begin position="56"/>
        <end position="313"/>
    </location>
</feature>